<name>A0A0P1BDI1_9BASI</name>
<keyword evidence="3" id="KW-1185">Reference proteome</keyword>
<sequence>MSSERYKGGRRSAEGRGGKHGHAGRPSERVQRLNADSELESSVQNMYARAESSTTEASTRPASYTRDAARCHVLGLPWQPPSLSSIKAPLARFLGNVGEKADALRIISLRGLTNLSDDAAQKLFTIATRLEEVDLSGCARISAKTLEVLVSHNPRLHTLNISYTDAGPAGLEEALLARRLRVLKAADVLGLTGKAVTTAVNRAMARAAEVEHPFVPLLELRKLKVKNTIIDEVGLGALIKLCGARLESLDISYTALRTLMSLETGPVSSGSPSKLQKLVLNGLNLSKGTSLSQLIEWSAPTLLNLQCSDIDDEHCWRWITRLEGRDTCPLRKLVIGDTCFQRSLTSESQEICRTFPSLKALVLKGNVLYLDSEDLPLQRLEGSALFRSDTTLGLGREEVADLVLRSPFLESINLTGCRSIPVQQRRSYFEHFDVAYANEIAALREQHPHQAAMFR</sequence>
<dbReference type="OrthoDB" id="550575at2759"/>
<protein>
    <submittedName>
        <fullName evidence="2">F-BOX/LEUCINE RICH REPEAT PROTEIN</fullName>
    </submittedName>
</protein>
<dbReference type="Gene3D" id="3.80.10.10">
    <property type="entry name" value="Ribonuclease Inhibitor"/>
    <property type="match status" value="2"/>
</dbReference>
<evidence type="ECO:0000313" key="3">
    <source>
        <dbReference type="Proteomes" id="UP000054845"/>
    </source>
</evidence>
<evidence type="ECO:0000313" key="2">
    <source>
        <dbReference type="EMBL" id="CEH14128.1"/>
    </source>
</evidence>
<feature type="region of interest" description="Disordered" evidence="1">
    <location>
        <begin position="1"/>
        <end position="63"/>
    </location>
</feature>
<reference evidence="2 3" key="1">
    <citation type="submission" date="2014-09" db="EMBL/GenBank/DDBJ databases">
        <authorList>
            <person name="Magalhaes I.L.F."/>
            <person name="Oliveira U."/>
            <person name="Santos F.R."/>
            <person name="Vidigal T.H.D.A."/>
            <person name="Brescovit A.D."/>
            <person name="Santos A.J."/>
        </authorList>
    </citation>
    <scope>NUCLEOTIDE SEQUENCE [LARGE SCALE GENOMIC DNA]</scope>
</reference>
<dbReference type="InterPro" id="IPR032675">
    <property type="entry name" value="LRR_dom_sf"/>
</dbReference>
<dbReference type="GO" id="GO:0031146">
    <property type="term" value="P:SCF-dependent proteasomal ubiquitin-dependent protein catabolic process"/>
    <property type="evidence" value="ECO:0007669"/>
    <property type="project" value="TreeGrafter"/>
</dbReference>
<dbReference type="PANTHER" id="PTHR13318">
    <property type="entry name" value="PARTNER OF PAIRED, ISOFORM B-RELATED"/>
    <property type="match status" value="1"/>
</dbReference>
<dbReference type="STRING" id="401625.A0A0P1BDI1"/>
<accession>A0A0P1BDI1</accession>
<proteinExistence type="predicted"/>
<feature type="compositionally biased region" description="Polar residues" evidence="1">
    <location>
        <begin position="40"/>
        <end position="62"/>
    </location>
</feature>
<organism evidence="2 3">
    <name type="scientific">Ceraceosorus bombacis</name>
    <dbReference type="NCBI Taxonomy" id="401625"/>
    <lineage>
        <taxon>Eukaryota</taxon>
        <taxon>Fungi</taxon>
        <taxon>Dikarya</taxon>
        <taxon>Basidiomycota</taxon>
        <taxon>Ustilaginomycotina</taxon>
        <taxon>Exobasidiomycetes</taxon>
        <taxon>Ceraceosorales</taxon>
        <taxon>Ceraceosoraceae</taxon>
        <taxon>Ceraceosorus</taxon>
    </lineage>
</organism>
<dbReference type="AlphaFoldDB" id="A0A0P1BDI1"/>
<dbReference type="EMBL" id="CCYA01000240">
    <property type="protein sequence ID" value="CEH14128.1"/>
    <property type="molecule type" value="Genomic_DNA"/>
</dbReference>
<dbReference type="GO" id="GO:0019005">
    <property type="term" value="C:SCF ubiquitin ligase complex"/>
    <property type="evidence" value="ECO:0007669"/>
    <property type="project" value="TreeGrafter"/>
</dbReference>
<feature type="compositionally biased region" description="Basic and acidic residues" evidence="1">
    <location>
        <begin position="1"/>
        <end position="17"/>
    </location>
</feature>
<dbReference type="SUPFAM" id="SSF52047">
    <property type="entry name" value="RNI-like"/>
    <property type="match status" value="1"/>
</dbReference>
<dbReference type="Proteomes" id="UP000054845">
    <property type="component" value="Unassembled WGS sequence"/>
</dbReference>
<evidence type="ECO:0000256" key="1">
    <source>
        <dbReference type="SAM" id="MobiDB-lite"/>
    </source>
</evidence>